<comment type="caution">
    <text evidence="2">The sequence shown here is derived from an EMBL/GenBank/DDBJ whole genome shotgun (WGS) entry which is preliminary data.</text>
</comment>
<accession>A0A2G2ZIQ5</accession>
<feature type="region of interest" description="Disordered" evidence="1">
    <location>
        <begin position="24"/>
        <end position="45"/>
    </location>
</feature>
<evidence type="ECO:0000313" key="3">
    <source>
        <dbReference type="Proteomes" id="UP000222542"/>
    </source>
</evidence>
<dbReference type="InterPro" id="IPR027409">
    <property type="entry name" value="GroEL-like_apical_dom_sf"/>
</dbReference>
<sequence length="146" mass="16281">MHGVQRGNRISSDLYRLLLGEEEDNATNTSAAPKPDPDDYPPPSTFLGPKCALWDYPQPAIGSDWCWKSHDYCSDNYDVVVPNKGYLGRPPVELEDPLILIHEKKISSINTVVRTLELALKVTISKNDTVILDGAGQKKSIEERCE</sequence>
<dbReference type="PANTHER" id="PTHR33873:SF15">
    <property type="entry name" value="TRANSCRIPTION FACTOR VOZ2"/>
    <property type="match status" value="1"/>
</dbReference>
<dbReference type="GO" id="GO:0006355">
    <property type="term" value="P:regulation of DNA-templated transcription"/>
    <property type="evidence" value="ECO:0007669"/>
    <property type="project" value="InterPro"/>
</dbReference>
<evidence type="ECO:0000256" key="1">
    <source>
        <dbReference type="SAM" id="MobiDB-lite"/>
    </source>
</evidence>
<dbReference type="PANTHER" id="PTHR33873">
    <property type="entry name" value="TRANSCRIPTION FACTOR VOZ1"/>
    <property type="match status" value="1"/>
</dbReference>
<keyword evidence="3" id="KW-1185">Reference proteome</keyword>
<dbReference type="Gramene" id="PHT81811">
    <property type="protein sequence ID" value="PHT81811"/>
    <property type="gene ID" value="T459_14826"/>
</dbReference>
<dbReference type="Gene3D" id="3.50.7.10">
    <property type="entry name" value="GroEL"/>
    <property type="match status" value="1"/>
</dbReference>
<proteinExistence type="predicted"/>
<dbReference type="STRING" id="4072.A0A2G2ZIQ5"/>
<name>A0A2G2ZIQ5_CAPAN</name>
<dbReference type="Proteomes" id="UP000222542">
    <property type="component" value="Unassembled WGS sequence"/>
</dbReference>
<dbReference type="AlphaFoldDB" id="A0A2G2ZIQ5"/>
<evidence type="ECO:0000313" key="2">
    <source>
        <dbReference type="EMBL" id="PHT81811.1"/>
    </source>
</evidence>
<dbReference type="InterPro" id="IPR039277">
    <property type="entry name" value="VOZ1/VOZ2"/>
</dbReference>
<reference evidence="2 3" key="2">
    <citation type="journal article" date="2017" name="Genome Biol.">
        <title>New reference genome sequences of hot pepper reveal the massive evolution of plant disease-resistance genes by retroduplication.</title>
        <authorList>
            <person name="Kim S."/>
            <person name="Park J."/>
            <person name="Yeom S.I."/>
            <person name="Kim Y.M."/>
            <person name="Seo E."/>
            <person name="Kim K.T."/>
            <person name="Kim M.S."/>
            <person name="Lee J.M."/>
            <person name="Cheong K."/>
            <person name="Shin H.S."/>
            <person name="Kim S.B."/>
            <person name="Han K."/>
            <person name="Lee J."/>
            <person name="Park M."/>
            <person name="Lee H.A."/>
            <person name="Lee H.Y."/>
            <person name="Lee Y."/>
            <person name="Oh S."/>
            <person name="Lee J.H."/>
            <person name="Choi E."/>
            <person name="Choi E."/>
            <person name="Lee S.E."/>
            <person name="Jeon J."/>
            <person name="Kim H."/>
            <person name="Choi G."/>
            <person name="Song H."/>
            <person name="Lee J."/>
            <person name="Lee S.C."/>
            <person name="Kwon J.K."/>
            <person name="Lee H.Y."/>
            <person name="Koo N."/>
            <person name="Hong Y."/>
            <person name="Kim R.W."/>
            <person name="Kang W.H."/>
            <person name="Huh J.H."/>
            <person name="Kang B.C."/>
            <person name="Yang T.J."/>
            <person name="Lee Y.H."/>
            <person name="Bennetzen J.L."/>
            <person name="Choi D."/>
        </authorList>
    </citation>
    <scope>NUCLEOTIDE SEQUENCE [LARGE SCALE GENOMIC DNA]</scope>
    <source>
        <strain evidence="3">cv. CM334</strain>
    </source>
</reference>
<dbReference type="EMBL" id="AYRZ02000005">
    <property type="protein sequence ID" value="PHT81811.1"/>
    <property type="molecule type" value="Genomic_DNA"/>
</dbReference>
<gene>
    <name evidence="2" type="ORF">T459_14826</name>
</gene>
<protein>
    <submittedName>
        <fullName evidence="2">Uncharacterized protein</fullName>
    </submittedName>
</protein>
<reference evidence="2 3" key="1">
    <citation type="journal article" date="2014" name="Nat. Genet.">
        <title>Genome sequence of the hot pepper provides insights into the evolution of pungency in Capsicum species.</title>
        <authorList>
            <person name="Kim S."/>
            <person name="Park M."/>
            <person name="Yeom S.I."/>
            <person name="Kim Y.M."/>
            <person name="Lee J.M."/>
            <person name="Lee H.A."/>
            <person name="Seo E."/>
            <person name="Choi J."/>
            <person name="Cheong K."/>
            <person name="Kim K.T."/>
            <person name="Jung K."/>
            <person name="Lee G.W."/>
            <person name="Oh S.K."/>
            <person name="Bae C."/>
            <person name="Kim S.B."/>
            <person name="Lee H.Y."/>
            <person name="Kim S.Y."/>
            <person name="Kim M.S."/>
            <person name="Kang B.C."/>
            <person name="Jo Y.D."/>
            <person name="Yang H.B."/>
            <person name="Jeong H.J."/>
            <person name="Kang W.H."/>
            <person name="Kwon J.K."/>
            <person name="Shin C."/>
            <person name="Lim J.Y."/>
            <person name="Park J.H."/>
            <person name="Huh J.H."/>
            <person name="Kim J.S."/>
            <person name="Kim B.D."/>
            <person name="Cohen O."/>
            <person name="Paran I."/>
            <person name="Suh M.C."/>
            <person name="Lee S.B."/>
            <person name="Kim Y.K."/>
            <person name="Shin Y."/>
            <person name="Noh S.J."/>
            <person name="Park J."/>
            <person name="Seo Y.S."/>
            <person name="Kwon S.Y."/>
            <person name="Kim H.A."/>
            <person name="Park J.M."/>
            <person name="Kim H.J."/>
            <person name="Choi S.B."/>
            <person name="Bosland P.W."/>
            <person name="Reeves G."/>
            <person name="Jo S.H."/>
            <person name="Lee B.W."/>
            <person name="Cho H.T."/>
            <person name="Choi H.S."/>
            <person name="Lee M.S."/>
            <person name="Yu Y."/>
            <person name="Do Choi Y."/>
            <person name="Park B.S."/>
            <person name="van Deynze A."/>
            <person name="Ashrafi H."/>
            <person name="Hill T."/>
            <person name="Kim W.T."/>
            <person name="Pai H.S."/>
            <person name="Ahn H.K."/>
            <person name="Yeam I."/>
            <person name="Giovannoni J.J."/>
            <person name="Rose J.K."/>
            <person name="Sorensen I."/>
            <person name="Lee S.J."/>
            <person name="Kim R.W."/>
            <person name="Choi I.Y."/>
            <person name="Choi B.S."/>
            <person name="Lim J.S."/>
            <person name="Lee Y.H."/>
            <person name="Choi D."/>
        </authorList>
    </citation>
    <scope>NUCLEOTIDE SEQUENCE [LARGE SCALE GENOMIC DNA]</scope>
    <source>
        <strain evidence="3">cv. CM334</strain>
    </source>
</reference>
<organism evidence="2 3">
    <name type="scientific">Capsicum annuum</name>
    <name type="common">Capsicum pepper</name>
    <dbReference type="NCBI Taxonomy" id="4072"/>
    <lineage>
        <taxon>Eukaryota</taxon>
        <taxon>Viridiplantae</taxon>
        <taxon>Streptophyta</taxon>
        <taxon>Embryophyta</taxon>
        <taxon>Tracheophyta</taxon>
        <taxon>Spermatophyta</taxon>
        <taxon>Magnoliopsida</taxon>
        <taxon>eudicotyledons</taxon>
        <taxon>Gunneridae</taxon>
        <taxon>Pentapetalae</taxon>
        <taxon>asterids</taxon>
        <taxon>lamiids</taxon>
        <taxon>Solanales</taxon>
        <taxon>Solanaceae</taxon>
        <taxon>Solanoideae</taxon>
        <taxon>Capsiceae</taxon>
        <taxon>Capsicum</taxon>
    </lineage>
</organism>
<dbReference type="GO" id="GO:0048578">
    <property type="term" value="P:positive regulation of long-day photoperiodism, flowering"/>
    <property type="evidence" value="ECO:0007669"/>
    <property type="project" value="InterPro"/>
</dbReference>
<dbReference type="SUPFAM" id="SSF52029">
    <property type="entry name" value="GroEL apical domain-like"/>
    <property type="match status" value="1"/>
</dbReference>